<dbReference type="Proteomes" id="UP000054886">
    <property type="component" value="Unassembled WGS sequence"/>
</dbReference>
<comment type="caution">
    <text evidence="10">The sequence shown here is derived from an EMBL/GenBank/DDBJ whole genome shotgun (WGS) entry which is preliminary data.</text>
</comment>
<dbReference type="PhylomeDB" id="A0A0W0DWD5"/>
<dbReference type="GO" id="GO:0035267">
    <property type="term" value="C:NuA4 histone acetyltransferase complex"/>
    <property type="evidence" value="ECO:0007669"/>
    <property type="project" value="EnsemblFungi"/>
</dbReference>
<dbReference type="GO" id="GO:0016239">
    <property type="term" value="P:positive regulation of macroautophagy"/>
    <property type="evidence" value="ECO:0007669"/>
    <property type="project" value="EnsemblFungi"/>
</dbReference>
<keyword evidence="3 7" id="KW-0805">Transcription regulation</keyword>
<dbReference type="PANTHER" id="PTHR14898">
    <property type="entry name" value="ENHANCER OF POLYCOMB"/>
    <property type="match status" value="1"/>
</dbReference>
<dbReference type="InterPro" id="IPR024943">
    <property type="entry name" value="Enhancer_polycomb"/>
</dbReference>
<proteinExistence type="inferred from homology"/>
<comment type="similarity">
    <text evidence="2 7">Belongs to the enhancer of polycomb family.</text>
</comment>
<feature type="compositionally biased region" description="Low complexity" evidence="8">
    <location>
        <begin position="18"/>
        <end position="39"/>
    </location>
</feature>
<gene>
    <name evidence="10" type="ORF">AO440_003772</name>
</gene>
<dbReference type="EMBL" id="LLZZ01000126">
    <property type="protein sequence ID" value="KTB02142.1"/>
    <property type="molecule type" value="Genomic_DNA"/>
</dbReference>
<keyword evidence="5 7" id="KW-0539">Nucleus</keyword>
<evidence type="ECO:0000256" key="7">
    <source>
        <dbReference type="RuleBase" id="RU361124"/>
    </source>
</evidence>
<feature type="region of interest" description="Disordered" evidence="8">
    <location>
        <begin position="779"/>
        <end position="799"/>
    </location>
</feature>
<comment type="subcellular location">
    <subcellularLocation>
        <location evidence="1 7">Nucleus</location>
    </subcellularLocation>
</comment>
<evidence type="ECO:0000256" key="8">
    <source>
        <dbReference type="SAM" id="MobiDB-lite"/>
    </source>
</evidence>
<dbReference type="VEuPathDB" id="FungiDB:GWK60_K12133"/>
<evidence type="ECO:0000256" key="5">
    <source>
        <dbReference type="ARBA" id="ARBA00023242"/>
    </source>
</evidence>
<evidence type="ECO:0000313" key="10">
    <source>
        <dbReference type="EMBL" id="KTB02142.1"/>
    </source>
</evidence>
<dbReference type="VEuPathDB" id="FungiDB:CAGL0K12386g"/>
<evidence type="ECO:0000256" key="2">
    <source>
        <dbReference type="ARBA" id="ARBA00008035"/>
    </source>
</evidence>
<evidence type="ECO:0000256" key="1">
    <source>
        <dbReference type="ARBA" id="ARBA00004123"/>
    </source>
</evidence>
<protein>
    <recommendedName>
        <fullName evidence="7">Enhancer of polycomb-like protein</fullName>
    </recommendedName>
</protein>
<dbReference type="OMA" id="MLGTKSY"/>
<accession>A0A0W0DWD5</accession>
<dbReference type="GO" id="GO:0006357">
    <property type="term" value="P:regulation of transcription by RNA polymerase II"/>
    <property type="evidence" value="ECO:0007669"/>
    <property type="project" value="EnsemblFungi"/>
</dbReference>
<dbReference type="GO" id="GO:0004402">
    <property type="term" value="F:histone acetyltransferase activity"/>
    <property type="evidence" value="ECO:0007669"/>
    <property type="project" value="EnsemblFungi"/>
</dbReference>
<feature type="compositionally biased region" description="Polar residues" evidence="8">
    <location>
        <begin position="1"/>
        <end position="12"/>
    </location>
</feature>
<dbReference type="VEuPathDB" id="FungiDB:GVI51_K12221"/>
<dbReference type="VEuPathDB" id="FungiDB:B1J91_K12386g"/>
<reference evidence="10 11" key="1">
    <citation type="submission" date="2015-10" db="EMBL/GenBank/DDBJ databases">
        <title>Draft genomes sequences of Candida glabrata isolates 1A, 1B, 2A, 2B, 3A and 3B.</title>
        <authorList>
            <person name="Haavelsrud O.E."/>
            <person name="Gaustad P."/>
        </authorList>
    </citation>
    <scope>NUCLEOTIDE SEQUENCE [LARGE SCALE GENOMIC DNA]</scope>
    <source>
        <strain evidence="10">910700640</strain>
    </source>
</reference>
<keyword evidence="4 7" id="KW-0804">Transcription</keyword>
<name>A0A0W0DWD5_CANGB</name>
<sequence length="821" mass="94601">MSSNGGSNTNERSVGPDSGSLRSNSNLSSVNGDGSDSGSTRFRHRKISVKQRLRIHLPSDLKNLDKNEIQKRELLDVETGVEKNEEKEVHLHRILQKASVLEHLNSKKDYIPTPDASKTWSDYDKFYSGKFVETQAYVKFSVTVEDCCGVPYTLDEIDDDFLENSLNKNSDLKLNEDEFESLCSAFETAIKERQPFLQMDPETILTFDEVKPTLLKVDFNNMHLRSQLAQEVAAIHNPQTANSSSDGNGPFTTVFDSSTTANVRPIPELIEKYGKEVYEHWSRRKIEAKGAEIFPQLKFERPGEKEEVDPYVCFRRRELRHPRKTRRVDILNSQKLRILLKELRHAKDMSLLVAQREQINLQLIEDDLKILNKRKHVISIKRKLDIKGEDEDLINHKRKRPTIMTIEKKRQQEEALAAAKRAAEQEKAAAAAKAAEAKNKSKAQKKQNEQAAKVKSSKQKNSSSQDLTKKVTQEESQSEEQQPAMSHVYVKLPSSKIPDIVLEDVEKLLQNKEKSARRFVQERMARRKLEDNDEFINLTDDPHNPVFDLTTLNCSEVPFSPFSSIASSKLKINKSFYLRDLNDYLNGIATDLKVFNKDGEKIEDNKTASGNQNVRKTEVYNPFDSGSELHSREYPVKFRRRFGRGNIEYLDVKRKIDNFSDTRFCEFIDFKAIENQELENNGRNLDVYESRADEFSRLLEKWKFDSTNNEYGLRFSDEPARLNQISNDTQVIRFGTMLGTKSYEQLKEATIRYRKDYISRIRQQKLNAQKQQQILQQQQFLQQQQENGSPNNATMPINPINKSTLKQDVASNVLVGTQQKS</sequence>
<comment type="function">
    <text evidence="6">Component of the NuA4 histone acetyltransferase complex which is involved in transcriptional activation of selected genes principally by acetylation of nucleosomal histone H4 and H2A. The NuA4 complex is also involved in DNA repair. Involved in gene silencing by neighboring heterochromatin, blockage of the silencing spreading along the chromosome, and required for cell cycle progression through G2/M.</text>
</comment>
<dbReference type="InterPro" id="IPR019542">
    <property type="entry name" value="Enhancer_polycomb-like_N"/>
</dbReference>
<evidence type="ECO:0000313" key="11">
    <source>
        <dbReference type="Proteomes" id="UP000054886"/>
    </source>
</evidence>
<evidence type="ECO:0000256" key="6">
    <source>
        <dbReference type="ARBA" id="ARBA00025513"/>
    </source>
</evidence>
<dbReference type="GO" id="GO:0000786">
    <property type="term" value="C:nucleosome"/>
    <property type="evidence" value="ECO:0007669"/>
    <property type="project" value="EnsemblFungi"/>
</dbReference>
<dbReference type="GO" id="GO:0006281">
    <property type="term" value="P:DNA repair"/>
    <property type="evidence" value="ECO:0007669"/>
    <property type="project" value="EnsemblFungi"/>
</dbReference>
<organism evidence="10 11">
    <name type="scientific">Candida glabrata</name>
    <name type="common">Yeast</name>
    <name type="synonym">Torulopsis glabrata</name>
    <dbReference type="NCBI Taxonomy" id="5478"/>
    <lineage>
        <taxon>Eukaryota</taxon>
        <taxon>Fungi</taxon>
        <taxon>Dikarya</taxon>
        <taxon>Ascomycota</taxon>
        <taxon>Saccharomycotina</taxon>
        <taxon>Saccharomycetes</taxon>
        <taxon>Saccharomycetales</taxon>
        <taxon>Saccharomycetaceae</taxon>
        <taxon>Nakaseomyces</taxon>
    </lineage>
</organism>
<feature type="domain" description="Enhancer of polycomb-like N-terminal" evidence="9">
    <location>
        <begin position="43"/>
        <end position="188"/>
    </location>
</feature>
<feature type="compositionally biased region" description="Low complexity" evidence="8">
    <location>
        <begin position="449"/>
        <end position="465"/>
    </location>
</feature>
<dbReference type="GO" id="GO:0005634">
    <property type="term" value="C:nucleus"/>
    <property type="evidence" value="ECO:0007669"/>
    <property type="project" value="UniProtKB-SubCell"/>
</dbReference>
<feature type="compositionally biased region" description="Polar residues" evidence="8">
    <location>
        <begin position="786"/>
        <end position="799"/>
    </location>
</feature>
<evidence type="ECO:0000256" key="3">
    <source>
        <dbReference type="ARBA" id="ARBA00023015"/>
    </source>
</evidence>
<dbReference type="Pfam" id="PF10513">
    <property type="entry name" value="EPL1"/>
    <property type="match status" value="1"/>
</dbReference>
<dbReference type="AlphaFoldDB" id="A0A0W0DWD5"/>
<feature type="region of interest" description="Disordered" evidence="8">
    <location>
        <begin position="427"/>
        <end position="485"/>
    </location>
</feature>
<dbReference type="SMR" id="A0A0W0DWD5"/>
<dbReference type="GO" id="GO:0032777">
    <property type="term" value="C:piccolo histone acetyltransferase complex"/>
    <property type="evidence" value="ECO:0007669"/>
    <property type="project" value="EnsemblFungi"/>
</dbReference>
<evidence type="ECO:0000256" key="4">
    <source>
        <dbReference type="ARBA" id="ARBA00023163"/>
    </source>
</evidence>
<evidence type="ECO:0000259" key="9">
    <source>
        <dbReference type="Pfam" id="PF10513"/>
    </source>
</evidence>
<feature type="region of interest" description="Disordered" evidence="8">
    <location>
        <begin position="1"/>
        <end position="43"/>
    </location>
</feature>